<dbReference type="AlphaFoldDB" id="A0A1T5II47"/>
<sequence>MSVVKKFLLLCLVVIASAEVRGQARSPFTTFGIGEPYGNALTHNQGMAGTGVSQPQFWYLNNQNPALLVFNTLTVFEAGMVGERRTLRSSSSSEKNTGGNMAYLVTAFPIKVTKWTTSLGLMPYTNVDYEYIQTKTLPDGDNTTAEFRESGSGGLTQLYWSNGVRLSREISVGLKATYLFGPIENVYSNELLKTDQVPYIVAVEEKTSVSDFSFGLGFSFSRDSLWGKNYRFSAGAVYNLKTNLDAKRNDKFYRTTVAGDTIDSNELNNVYGQIKIPAALTVGVSLSRGLKWSVSTELSYQNWSNFSSVNNDDNGLQESWRAALGGEITPDPVALGSYLKRLTYRLGVSMEQYPFLANTNTVKDYGINFGLSLPAGRSNLNMAFKVGKRGNKDENILEENYFKVYFGITFNDQWFIKRKFD</sequence>
<proteinExistence type="predicted"/>
<dbReference type="STRING" id="688867.SAMN05660236_0057"/>
<name>A0A1T5II47_9BACT</name>
<dbReference type="SUPFAM" id="SSF56935">
    <property type="entry name" value="Porins"/>
    <property type="match status" value="1"/>
</dbReference>
<organism evidence="2 3">
    <name type="scientific">Ohtaekwangia koreensis</name>
    <dbReference type="NCBI Taxonomy" id="688867"/>
    <lineage>
        <taxon>Bacteria</taxon>
        <taxon>Pseudomonadati</taxon>
        <taxon>Bacteroidota</taxon>
        <taxon>Cytophagia</taxon>
        <taxon>Cytophagales</taxon>
        <taxon>Fulvivirgaceae</taxon>
        <taxon>Ohtaekwangia</taxon>
    </lineage>
</organism>
<gene>
    <name evidence="2" type="ORF">SAMN05660236_0057</name>
</gene>
<dbReference type="Proteomes" id="UP000190961">
    <property type="component" value="Unassembled WGS sequence"/>
</dbReference>
<dbReference type="OrthoDB" id="1491239at2"/>
<protein>
    <submittedName>
        <fullName evidence="2">Outer membrane protein transport protein (OMPP1/FadL/TodX)</fullName>
    </submittedName>
</protein>
<dbReference type="Gene3D" id="2.40.160.60">
    <property type="entry name" value="Outer membrane protein transport protein (OMPP1/FadL/TodX)"/>
    <property type="match status" value="1"/>
</dbReference>
<dbReference type="EMBL" id="FUZU01000001">
    <property type="protein sequence ID" value="SKC38807.1"/>
    <property type="molecule type" value="Genomic_DNA"/>
</dbReference>
<evidence type="ECO:0000256" key="1">
    <source>
        <dbReference type="SAM" id="SignalP"/>
    </source>
</evidence>
<evidence type="ECO:0000313" key="2">
    <source>
        <dbReference type="EMBL" id="SKC38807.1"/>
    </source>
</evidence>
<feature type="chain" id="PRO_5012798214" evidence="1">
    <location>
        <begin position="19"/>
        <end position="421"/>
    </location>
</feature>
<reference evidence="2 3" key="1">
    <citation type="submission" date="2017-02" db="EMBL/GenBank/DDBJ databases">
        <authorList>
            <person name="Peterson S.W."/>
        </authorList>
    </citation>
    <scope>NUCLEOTIDE SEQUENCE [LARGE SCALE GENOMIC DNA]</scope>
    <source>
        <strain evidence="2 3">DSM 25262</strain>
    </source>
</reference>
<evidence type="ECO:0000313" key="3">
    <source>
        <dbReference type="Proteomes" id="UP000190961"/>
    </source>
</evidence>
<dbReference type="RefSeq" id="WP_079684714.1">
    <property type="nucleotide sequence ID" value="NZ_FUZU01000001.1"/>
</dbReference>
<feature type="signal peptide" evidence="1">
    <location>
        <begin position="1"/>
        <end position="18"/>
    </location>
</feature>
<keyword evidence="1" id="KW-0732">Signal</keyword>
<accession>A0A1T5II47</accession>
<keyword evidence="3" id="KW-1185">Reference proteome</keyword>